<evidence type="ECO:0000313" key="3">
    <source>
        <dbReference type="Proteomes" id="UP000318138"/>
    </source>
</evidence>
<dbReference type="RefSeq" id="WP_176007893.1">
    <property type="nucleotide sequence ID" value="NZ_CP041372.2"/>
</dbReference>
<feature type="transmembrane region" description="Helical" evidence="1">
    <location>
        <begin position="5"/>
        <end position="21"/>
    </location>
</feature>
<keyword evidence="1" id="KW-1133">Transmembrane helix</keyword>
<dbReference type="AlphaFoldDB" id="A0A859FAM9"/>
<evidence type="ECO:0000256" key="1">
    <source>
        <dbReference type="SAM" id="Phobius"/>
    </source>
</evidence>
<evidence type="ECO:0000313" key="2">
    <source>
        <dbReference type="EMBL" id="QKS69848.1"/>
    </source>
</evidence>
<accession>A0A859FAM9</accession>
<dbReference type="EMBL" id="CP041372">
    <property type="protein sequence ID" value="QKS69848.1"/>
    <property type="molecule type" value="Genomic_DNA"/>
</dbReference>
<dbReference type="Proteomes" id="UP000318138">
    <property type="component" value="Chromosome"/>
</dbReference>
<sequence length="62" mass="6903">MGSIYFLPIVAVLLTFLFLYGNPQIPPVLITNGLLGLIAAIMLKNMNVSKQKQVRSQEQDNK</sequence>
<reference evidence="3" key="1">
    <citation type="submission" date="2019-07" db="EMBL/GenBank/DDBJ databases">
        <title>Bacillus alkalisoli sp. nov. isolated from saline soil.</title>
        <authorList>
            <person name="Sun J.-Q."/>
            <person name="Xu L."/>
        </authorList>
    </citation>
    <scope>NUCLEOTIDE SEQUENCE [LARGE SCALE GENOMIC DNA]</scope>
    <source>
        <strain evidence="3">M4U3P1</strain>
    </source>
</reference>
<gene>
    <name evidence="2" type="ORF">FLK61_23975</name>
</gene>
<feature type="transmembrane region" description="Helical" evidence="1">
    <location>
        <begin position="27"/>
        <end position="43"/>
    </location>
</feature>
<dbReference type="KEGG" id="psua:FLK61_23975"/>
<proteinExistence type="predicted"/>
<name>A0A859FAM9_9BACI</name>
<keyword evidence="1" id="KW-0812">Transmembrane</keyword>
<protein>
    <submittedName>
        <fullName evidence="2">Uncharacterized protein</fullName>
    </submittedName>
</protein>
<keyword evidence="1" id="KW-0472">Membrane</keyword>
<organism evidence="2 3">
    <name type="scientific">Paenalkalicoccus suaedae</name>
    <dbReference type="NCBI Taxonomy" id="2592382"/>
    <lineage>
        <taxon>Bacteria</taxon>
        <taxon>Bacillati</taxon>
        <taxon>Bacillota</taxon>
        <taxon>Bacilli</taxon>
        <taxon>Bacillales</taxon>
        <taxon>Bacillaceae</taxon>
        <taxon>Paenalkalicoccus</taxon>
    </lineage>
</organism>
<keyword evidence="3" id="KW-1185">Reference proteome</keyword>